<name>R7YST1_CONA1</name>
<feature type="chain" id="PRO_5004461128" evidence="1">
    <location>
        <begin position="24"/>
        <end position="270"/>
    </location>
</feature>
<feature type="signal peptide" evidence="1">
    <location>
        <begin position="1"/>
        <end position="23"/>
    </location>
</feature>
<dbReference type="eggNOG" id="ENOG502SIKI">
    <property type="taxonomic scope" value="Eukaryota"/>
</dbReference>
<organism evidence="2 3">
    <name type="scientific">Coniosporium apollinis (strain CBS 100218)</name>
    <name type="common">Rock-inhabiting black yeast</name>
    <dbReference type="NCBI Taxonomy" id="1168221"/>
    <lineage>
        <taxon>Eukaryota</taxon>
        <taxon>Fungi</taxon>
        <taxon>Dikarya</taxon>
        <taxon>Ascomycota</taxon>
        <taxon>Pezizomycotina</taxon>
        <taxon>Dothideomycetes</taxon>
        <taxon>Dothideomycetes incertae sedis</taxon>
        <taxon>Coniosporium</taxon>
    </lineage>
</organism>
<protein>
    <submittedName>
        <fullName evidence="2">Uncharacterized protein</fullName>
    </submittedName>
</protein>
<proteinExistence type="predicted"/>
<dbReference type="PANTHER" id="PTHR47657">
    <property type="entry name" value="STEROL REGULATORY ELEMENT-BINDING PROTEIN ECM22"/>
    <property type="match status" value="1"/>
</dbReference>
<dbReference type="Proteomes" id="UP000016924">
    <property type="component" value="Unassembled WGS sequence"/>
</dbReference>
<gene>
    <name evidence="2" type="ORF">W97_03934</name>
</gene>
<dbReference type="OrthoDB" id="416217at2759"/>
<evidence type="ECO:0000256" key="1">
    <source>
        <dbReference type="SAM" id="SignalP"/>
    </source>
</evidence>
<dbReference type="InterPro" id="IPR052400">
    <property type="entry name" value="Zn2-C6_fungal_TF"/>
</dbReference>
<dbReference type="AlphaFoldDB" id="R7YST1"/>
<keyword evidence="3" id="KW-1185">Reference proteome</keyword>
<dbReference type="OMA" id="MRGVRSI"/>
<evidence type="ECO:0000313" key="2">
    <source>
        <dbReference type="EMBL" id="EON64701.1"/>
    </source>
</evidence>
<accession>R7YST1</accession>
<dbReference type="GeneID" id="19901245"/>
<dbReference type="GO" id="GO:0000981">
    <property type="term" value="F:DNA-binding transcription factor activity, RNA polymerase II-specific"/>
    <property type="evidence" value="ECO:0007669"/>
    <property type="project" value="TreeGrafter"/>
</dbReference>
<dbReference type="PANTHER" id="PTHR47657:SF13">
    <property type="entry name" value="ZN(2)-C6 FUNGAL-TYPE DOMAIN-CONTAINING PROTEIN-RELATED"/>
    <property type="match status" value="1"/>
</dbReference>
<reference evidence="3" key="1">
    <citation type="submission" date="2012-06" db="EMBL/GenBank/DDBJ databases">
        <title>The genome sequence of Coniosporium apollinis CBS 100218.</title>
        <authorList>
            <consortium name="The Broad Institute Genome Sequencing Platform"/>
            <person name="Cuomo C."/>
            <person name="Gorbushina A."/>
            <person name="Noack S."/>
            <person name="Walker B."/>
            <person name="Young S.K."/>
            <person name="Zeng Q."/>
            <person name="Gargeya S."/>
            <person name="Fitzgerald M."/>
            <person name="Haas B."/>
            <person name="Abouelleil A."/>
            <person name="Alvarado L."/>
            <person name="Arachchi H.M."/>
            <person name="Berlin A.M."/>
            <person name="Chapman S.B."/>
            <person name="Goldberg J."/>
            <person name="Griggs A."/>
            <person name="Gujja S."/>
            <person name="Hansen M."/>
            <person name="Howarth C."/>
            <person name="Imamovic A."/>
            <person name="Larimer J."/>
            <person name="McCowan C."/>
            <person name="Montmayeur A."/>
            <person name="Murphy C."/>
            <person name="Neiman D."/>
            <person name="Pearson M."/>
            <person name="Priest M."/>
            <person name="Roberts A."/>
            <person name="Saif S."/>
            <person name="Shea T."/>
            <person name="Sisk P."/>
            <person name="Sykes S."/>
            <person name="Wortman J."/>
            <person name="Nusbaum C."/>
            <person name="Birren B."/>
        </authorList>
    </citation>
    <scope>NUCLEOTIDE SEQUENCE [LARGE SCALE GENOMIC DNA]</scope>
    <source>
        <strain evidence="3">CBS 100218</strain>
    </source>
</reference>
<dbReference type="STRING" id="1168221.R7YST1"/>
<dbReference type="HOGENOM" id="CLU_024934_0_0_1"/>
<dbReference type="RefSeq" id="XP_007780018.1">
    <property type="nucleotide sequence ID" value="XM_007781828.1"/>
</dbReference>
<evidence type="ECO:0000313" key="3">
    <source>
        <dbReference type="Proteomes" id="UP000016924"/>
    </source>
</evidence>
<dbReference type="EMBL" id="JH767569">
    <property type="protein sequence ID" value="EON64701.1"/>
    <property type="molecule type" value="Genomic_DNA"/>
</dbReference>
<sequence>MGFSFPFVLHLMLALSAVHLARFRPELKESYMAQGEHHYGIALRSVIVLLPRIDAVNCEAMYMSAILICLYKLGRGPQPGEYLAFSDQGDAEWMKLLKGVRAIAQSKALLLSPGILASVMQAGTHKRKPPVGRKPPPDYQENIESLRRFITVERAGDPDIETYIEALDGVAQSFTGFYEGTDGTLGSYHSSFIFAWLYRTSEDFSLRLRRKEPVALVILAYYTVLLKELDLDWYMSGWVPHIMSGIHHSLPEDYRIWLQWPMEQTGWNPG</sequence>
<keyword evidence="1" id="KW-0732">Signal</keyword>